<dbReference type="PANTHER" id="PTHR28448">
    <property type="entry name" value="UPF0728 PROTEIN C10ORF53"/>
    <property type="match status" value="1"/>
</dbReference>
<proteinExistence type="inferred from homology"/>
<dbReference type="PANTHER" id="PTHR28448:SF1">
    <property type="entry name" value="UPF0728 PROTEIN C10ORF53"/>
    <property type="match status" value="1"/>
</dbReference>
<protein>
    <submittedName>
        <fullName evidence="2">Uncharacterized protein</fullName>
    </submittedName>
</protein>
<name>A0A813M9I6_9BILA</name>
<dbReference type="Pfam" id="PF15092">
    <property type="entry name" value="UPF0728"/>
    <property type="match status" value="1"/>
</dbReference>
<comment type="similarity">
    <text evidence="1">Belongs to the UPF0728 family.</text>
</comment>
<dbReference type="EMBL" id="CAJNOC010000002">
    <property type="protein sequence ID" value="CAF0703081.1"/>
    <property type="molecule type" value="Genomic_DNA"/>
</dbReference>
<gene>
    <name evidence="2" type="ORF">OXX778_LOCUS24</name>
</gene>
<dbReference type="AlphaFoldDB" id="A0A813M9I6"/>
<evidence type="ECO:0000256" key="1">
    <source>
        <dbReference type="ARBA" id="ARBA00009973"/>
    </source>
</evidence>
<evidence type="ECO:0000313" key="3">
    <source>
        <dbReference type="Proteomes" id="UP000663879"/>
    </source>
</evidence>
<sequence length="93" mass="10674">MPMKANVIIKYGPYNSNGIVEYKTERLEGLQKFLTARGHKIIELRKANNWNNVEIIVNEENVFKCKLNDLEFGGDGELDPIVMEAEKMITKAF</sequence>
<dbReference type="InterPro" id="IPR027885">
    <property type="entry name" value="UPF0728"/>
</dbReference>
<keyword evidence="3" id="KW-1185">Reference proteome</keyword>
<accession>A0A813M9I6</accession>
<dbReference type="OrthoDB" id="10003460at2759"/>
<organism evidence="2 3">
    <name type="scientific">Brachionus calyciflorus</name>
    <dbReference type="NCBI Taxonomy" id="104777"/>
    <lineage>
        <taxon>Eukaryota</taxon>
        <taxon>Metazoa</taxon>
        <taxon>Spiralia</taxon>
        <taxon>Gnathifera</taxon>
        <taxon>Rotifera</taxon>
        <taxon>Eurotatoria</taxon>
        <taxon>Monogononta</taxon>
        <taxon>Pseudotrocha</taxon>
        <taxon>Ploima</taxon>
        <taxon>Brachionidae</taxon>
        <taxon>Brachionus</taxon>
    </lineage>
</organism>
<comment type="caution">
    <text evidence="2">The sequence shown here is derived from an EMBL/GenBank/DDBJ whole genome shotgun (WGS) entry which is preliminary data.</text>
</comment>
<dbReference type="Proteomes" id="UP000663879">
    <property type="component" value="Unassembled WGS sequence"/>
</dbReference>
<reference evidence="2" key="1">
    <citation type="submission" date="2021-02" db="EMBL/GenBank/DDBJ databases">
        <authorList>
            <person name="Nowell W R."/>
        </authorList>
    </citation>
    <scope>NUCLEOTIDE SEQUENCE</scope>
    <source>
        <strain evidence="2">Ploen Becks lab</strain>
    </source>
</reference>
<evidence type="ECO:0000313" key="2">
    <source>
        <dbReference type="EMBL" id="CAF0703081.1"/>
    </source>
</evidence>